<feature type="region of interest" description="Disordered" evidence="1">
    <location>
        <begin position="24"/>
        <end position="49"/>
    </location>
</feature>
<proteinExistence type="predicted"/>
<gene>
    <name evidence="2" type="ORF">Q9L58_009407</name>
</gene>
<evidence type="ECO:0000313" key="2">
    <source>
        <dbReference type="EMBL" id="KAL0631732.1"/>
    </source>
</evidence>
<dbReference type="EMBL" id="JBBBZM010000217">
    <property type="protein sequence ID" value="KAL0631732.1"/>
    <property type="molecule type" value="Genomic_DNA"/>
</dbReference>
<sequence>MSTPATSYSTLSCEELIALLTASPHFPNGNHDGGAPGPTEGDIQHSGQIEHHEVVVENSLPTNVAALSSAIDDNNNAEVAQGILPAQSAAARDAANNLEIDKNGMQSVVPPTIKITWRSNATPSSMMSVLVPPISTG</sequence>
<organism evidence="2 3">
    <name type="scientific">Discina gigas</name>
    <dbReference type="NCBI Taxonomy" id="1032678"/>
    <lineage>
        <taxon>Eukaryota</taxon>
        <taxon>Fungi</taxon>
        <taxon>Dikarya</taxon>
        <taxon>Ascomycota</taxon>
        <taxon>Pezizomycotina</taxon>
        <taxon>Pezizomycetes</taxon>
        <taxon>Pezizales</taxon>
        <taxon>Discinaceae</taxon>
        <taxon>Discina</taxon>
    </lineage>
</organism>
<comment type="caution">
    <text evidence="2">The sequence shown here is derived from an EMBL/GenBank/DDBJ whole genome shotgun (WGS) entry which is preliminary data.</text>
</comment>
<reference evidence="2 3" key="1">
    <citation type="submission" date="2024-02" db="EMBL/GenBank/DDBJ databases">
        <title>Discinaceae phylogenomics.</title>
        <authorList>
            <person name="Dirks A.C."/>
            <person name="James T.Y."/>
        </authorList>
    </citation>
    <scope>NUCLEOTIDE SEQUENCE [LARGE SCALE GENOMIC DNA]</scope>
    <source>
        <strain evidence="2 3">ACD0624</strain>
    </source>
</reference>
<evidence type="ECO:0000313" key="3">
    <source>
        <dbReference type="Proteomes" id="UP001447188"/>
    </source>
</evidence>
<evidence type="ECO:0000256" key="1">
    <source>
        <dbReference type="SAM" id="MobiDB-lite"/>
    </source>
</evidence>
<dbReference type="Proteomes" id="UP001447188">
    <property type="component" value="Unassembled WGS sequence"/>
</dbReference>
<name>A0ABR3G703_9PEZI</name>
<protein>
    <submittedName>
        <fullName evidence="2">Uncharacterized protein</fullName>
    </submittedName>
</protein>
<accession>A0ABR3G703</accession>
<keyword evidence="3" id="KW-1185">Reference proteome</keyword>